<dbReference type="InterPro" id="IPR028889">
    <property type="entry name" value="USP"/>
</dbReference>
<dbReference type="InterPro" id="IPR001607">
    <property type="entry name" value="Znf_UBP"/>
</dbReference>
<comment type="catalytic activity">
    <reaction evidence="1 15">
        <text>Thiol-dependent hydrolysis of ester, thioester, amide, peptide and isopeptide bonds formed by the C-terminal Gly of ubiquitin (a 76-residue protein attached to proteins as an intracellular targeting signal).</text>
        <dbReference type="EC" id="3.4.19.12"/>
    </reaction>
</comment>
<feature type="domain" description="USP" evidence="16">
    <location>
        <begin position="186"/>
        <end position="514"/>
    </location>
</feature>
<dbReference type="PROSITE" id="PS00973">
    <property type="entry name" value="USP_2"/>
    <property type="match status" value="1"/>
</dbReference>
<dbReference type="InterPro" id="IPR038765">
    <property type="entry name" value="Papain-like_cys_pep_sf"/>
</dbReference>
<dbReference type="AlphaFoldDB" id="A0A1E4T7F6"/>
<evidence type="ECO:0000256" key="11">
    <source>
        <dbReference type="ARBA" id="ARBA00023163"/>
    </source>
</evidence>
<keyword evidence="9" id="KW-0862">Zinc</keyword>
<evidence type="ECO:0000256" key="4">
    <source>
        <dbReference type="ARBA" id="ARBA00022723"/>
    </source>
</evidence>
<dbReference type="InterPro" id="IPR001394">
    <property type="entry name" value="Peptidase_C19_UCH"/>
</dbReference>
<dbReference type="GO" id="GO:0004843">
    <property type="term" value="F:cysteine-type deubiquitinase activity"/>
    <property type="evidence" value="ECO:0007669"/>
    <property type="project" value="UniProtKB-UniRule"/>
</dbReference>
<evidence type="ECO:0000256" key="6">
    <source>
        <dbReference type="ARBA" id="ARBA00022786"/>
    </source>
</evidence>
<keyword evidence="12" id="KW-0539">Nucleus</keyword>
<keyword evidence="8 15" id="KW-0788">Thiol protease</keyword>
<dbReference type="SUPFAM" id="SSF54001">
    <property type="entry name" value="Cysteine proteinases"/>
    <property type="match status" value="1"/>
</dbReference>
<dbReference type="Gene3D" id="3.90.70.10">
    <property type="entry name" value="Cysteine proteinases"/>
    <property type="match status" value="1"/>
</dbReference>
<dbReference type="STRING" id="983967.A0A1E4T7F6"/>
<evidence type="ECO:0000259" key="16">
    <source>
        <dbReference type="PROSITE" id="PS50235"/>
    </source>
</evidence>
<dbReference type="GO" id="GO:0008270">
    <property type="term" value="F:zinc ion binding"/>
    <property type="evidence" value="ECO:0007669"/>
    <property type="project" value="UniProtKB-KW"/>
</dbReference>
<accession>A0A1E4T7F6</accession>
<dbReference type="InterPro" id="IPR018200">
    <property type="entry name" value="USP_CS"/>
</dbReference>
<evidence type="ECO:0000256" key="2">
    <source>
        <dbReference type="ARBA" id="ARBA00004123"/>
    </source>
</evidence>
<evidence type="ECO:0000256" key="3">
    <source>
        <dbReference type="ARBA" id="ARBA00022670"/>
    </source>
</evidence>
<dbReference type="SUPFAM" id="SSF57850">
    <property type="entry name" value="RING/U-box"/>
    <property type="match status" value="1"/>
</dbReference>
<evidence type="ECO:0000256" key="12">
    <source>
        <dbReference type="ARBA" id="ARBA00023242"/>
    </source>
</evidence>
<dbReference type="PANTHER" id="PTHR21646">
    <property type="entry name" value="UBIQUITIN CARBOXYL-TERMINAL HYDROLASE"/>
    <property type="match status" value="1"/>
</dbReference>
<evidence type="ECO:0000256" key="13">
    <source>
        <dbReference type="ARBA" id="ARBA00038490"/>
    </source>
</evidence>
<reference evidence="19" key="1">
    <citation type="submission" date="2016-04" db="EMBL/GenBank/DDBJ databases">
        <title>Comparative genomics of biotechnologically important yeasts.</title>
        <authorList>
            <consortium name="DOE Joint Genome Institute"/>
            <person name="Riley R."/>
            <person name="Haridas S."/>
            <person name="Wolfe K.H."/>
            <person name="Lopes M.R."/>
            <person name="Hittinger C.T."/>
            <person name="Goker M."/>
            <person name="Salamov A."/>
            <person name="Wisecaver J."/>
            <person name="Long T.M."/>
            <person name="Aerts A.L."/>
            <person name="Barry K."/>
            <person name="Choi C."/>
            <person name="Clum A."/>
            <person name="Coughlan A.Y."/>
            <person name="Deshpande S."/>
            <person name="Douglass A.P."/>
            <person name="Hanson S.J."/>
            <person name="Klenk H.-P."/>
            <person name="Labutti K."/>
            <person name="Lapidus A."/>
            <person name="Lindquist E."/>
            <person name="Lipzen A."/>
            <person name="Meier-Kolthoff J.P."/>
            <person name="Ohm R.A."/>
            <person name="Otillar R.P."/>
            <person name="Pangilinan J."/>
            <person name="Peng Y."/>
            <person name="Rokas A."/>
            <person name="Rosa C.A."/>
            <person name="Scheuner C."/>
            <person name="Sibirny A.A."/>
            <person name="Slot J.C."/>
            <person name="Stielow J.B."/>
            <person name="Sun H."/>
            <person name="Kurtzman C.P."/>
            <person name="Blackwell M."/>
            <person name="Grigoriev I.V."/>
            <person name="Jeffries T.W."/>
        </authorList>
    </citation>
    <scope>NUCLEOTIDE SEQUENCE [LARGE SCALE GENOMIC DNA]</scope>
    <source>
        <strain evidence="19">NRRL YB-2248</strain>
    </source>
</reference>
<evidence type="ECO:0000256" key="8">
    <source>
        <dbReference type="ARBA" id="ARBA00022807"/>
    </source>
</evidence>
<keyword evidence="3 15" id="KW-0645">Protease</keyword>
<dbReference type="GO" id="GO:0006508">
    <property type="term" value="P:proteolysis"/>
    <property type="evidence" value="ECO:0007669"/>
    <property type="project" value="UniProtKB-KW"/>
</dbReference>
<dbReference type="InterPro" id="IPR050185">
    <property type="entry name" value="Ub_carboxyl-term_hydrolase"/>
</dbReference>
<evidence type="ECO:0000256" key="5">
    <source>
        <dbReference type="ARBA" id="ARBA00022771"/>
    </source>
</evidence>
<keyword evidence="11" id="KW-0804">Transcription</keyword>
<evidence type="ECO:0000256" key="15">
    <source>
        <dbReference type="RuleBase" id="RU366025"/>
    </source>
</evidence>
<dbReference type="EMBL" id="KV453847">
    <property type="protein sequence ID" value="ODV87686.1"/>
    <property type="molecule type" value="Genomic_DNA"/>
</dbReference>
<dbReference type="InterPro" id="IPR013083">
    <property type="entry name" value="Znf_RING/FYVE/PHD"/>
</dbReference>
<dbReference type="Proteomes" id="UP000094801">
    <property type="component" value="Unassembled WGS sequence"/>
</dbReference>
<dbReference type="OrthoDB" id="289038at2759"/>
<name>A0A1E4T7F6_9ASCO</name>
<dbReference type="CDD" id="cd02660">
    <property type="entry name" value="Peptidase_C19D"/>
    <property type="match status" value="1"/>
</dbReference>
<dbReference type="GO" id="GO:0016579">
    <property type="term" value="P:protein deubiquitination"/>
    <property type="evidence" value="ECO:0007669"/>
    <property type="project" value="InterPro"/>
</dbReference>
<keyword evidence="10" id="KW-0805">Transcription regulation</keyword>
<evidence type="ECO:0000256" key="7">
    <source>
        <dbReference type="ARBA" id="ARBA00022801"/>
    </source>
</evidence>
<feature type="domain" description="UBP-type" evidence="17">
    <location>
        <begin position="58"/>
        <end position="156"/>
    </location>
</feature>
<dbReference type="GO" id="GO:0005634">
    <property type="term" value="C:nucleus"/>
    <property type="evidence" value="ECO:0007669"/>
    <property type="project" value="UniProtKB-SubCell"/>
</dbReference>
<protein>
    <recommendedName>
        <fullName evidence="15">Ubiquitin carboxyl-terminal hydrolase</fullName>
        <ecNumber evidence="15">3.4.19.12</ecNumber>
    </recommendedName>
</protein>
<dbReference type="SMART" id="SM00290">
    <property type="entry name" value="ZnF_UBP"/>
    <property type="match status" value="1"/>
</dbReference>
<dbReference type="EC" id="3.4.19.12" evidence="15"/>
<keyword evidence="4" id="KW-0479">Metal-binding</keyword>
<comment type="similarity">
    <text evidence="13">Belongs to the peptidase C19 family. UBP8 subfamily.</text>
</comment>
<evidence type="ECO:0000256" key="10">
    <source>
        <dbReference type="ARBA" id="ARBA00023015"/>
    </source>
</evidence>
<comment type="subcellular location">
    <subcellularLocation>
        <location evidence="2">Nucleus</location>
    </subcellularLocation>
</comment>
<sequence length="517" mass="58551">MSTYITFPPCQHLSKVLSSSASDTVLKTYNTGMKICLISSFPNNNKSRKTTYITKDGREIEHRQLSQLKTNILKCNDCFSNSSIFMCLQCPNIGCLKSNHALGHAKSSGHIFGIDPNTGHLICFKCRDYVGDPKLERLRINQIKKAGMLSNFRGMPIYNHEHDLKKHKLIMSDSRLPSYKATTGLKGLVNMGSTCFMSAIIQTLVHNPFIRDYFFAGSHLDCDKEIDQCLSCCVGEIFQDFYTSNSYTGFGPVSLLTASWKVKRSLAGYSEQDAHEFWQFLLHQLHKNDTTRDKKENTPPGNGNGDLMNTNLYNCNCITHRTFAGELQSSIICSECKSVRITIDPMLDLSLEIQEKNPDNNLKTPISSLNACLEKFTKPEKLDVMYSCSTCNKRTEVTKQLKIKKLPSTLGIQLKRFEHLAQSVKVETHVDIPLMLDMTNYTLSDNDSEPRIGNNLYELFAVVCHIGSVNTGHYICMVKSRDGVWFRFDDVKVTQVTQDDVLKSKAYLLFYIIHELP</sequence>
<dbReference type="PANTHER" id="PTHR21646:SF33">
    <property type="entry name" value="UBIQUITIN CARBOXYL-TERMINAL HYDROLASE 22"/>
    <property type="match status" value="1"/>
</dbReference>
<dbReference type="PROSITE" id="PS50235">
    <property type="entry name" value="USP_3"/>
    <property type="match status" value="1"/>
</dbReference>
<evidence type="ECO:0000313" key="18">
    <source>
        <dbReference type="EMBL" id="ODV87686.1"/>
    </source>
</evidence>
<keyword evidence="7 15" id="KW-0378">Hydrolase</keyword>
<evidence type="ECO:0000256" key="1">
    <source>
        <dbReference type="ARBA" id="ARBA00000707"/>
    </source>
</evidence>
<keyword evidence="19" id="KW-1185">Reference proteome</keyword>
<keyword evidence="6 15" id="KW-0833">Ubl conjugation pathway</keyword>
<evidence type="ECO:0000259" key="17">
    <source>
        <dbReference type="PROSITE" id="PS50271"/>
    </source>
</evidence>
<gene>
    <name evidence="18" type="ORF">CANARDRAFT_193832</name>
</gene>
<dbReference type="PROSITE" id="PS50271">
    <property type="entry name" value="ZF_UBP"/>
    <property type="match status" value="1"/>
</dbReference>
<dbReference type="Pfam" id="PF02148">
    <property type="entry name" value="zf-UBP"/>
    <property type="match status" value="1"/>
</dbReference>
<evidence type="ECO:0000313" key="19">
    <source>
        <dbReference type="Proteomes" id="UP000094801"/>
    </source>
</evidence>
<evidence type="ECO:0000256" key="14">
    <source>
        <dbReference type="PROSITE-ProRule" id="PRU00502"/>
    </source>
</evidence>
<dbReference type="Pfam" id="PF00443">
    <property type="entry name" value="UCH"/>
    <property type="match status" value="1"/>
</dbReference>
<dbReference type="PROSITE" id="PS00972">
    <property type="entry name" value="USP_1"/>
    <property type="match status" value="1"/>
</dbReference>
<proteinExistence type="inferred from homology"/>
<organism evidence="18 19">
    <name type="scientific">[Candida] arabinofermentans NRRL YB-2248</name>
    <dbReference type="NCBI Taxonomy" id="983967"/>
    <lineage>
        <taxon>Eukaryota</taxon>
        <taxon>Fungi</taxon>
        <taxon>Dikarya</taxon>
        <taxon>Ascomycota</taxon>
        <taxon>Saccharomycotina</taxon>
        <taxon>Pichiomycetes</taxon>
        <taxon>Pichiales</taxon>
        <taxon>Pichiaceae</taxon>
        <taxon>Ogataea</taxon>
        <taxon>Ogataea/Candida clade</taxon>
    </lineage>
</organism>
<dbReference type="Gene3D" id="3.30.40.10">
    <property type="entry name" value="Zinc/RING finger domain, C3HC4 (zinc finger)"/>
    <property type="match status" value="1"/>
</dbReference>
<evidence type="ECO:0000256" key="9">
    <source>
        <dbReference type="ARBA" id="ARBA00022833"/>
    </source>
</evidence>
<keyword evidence="5 14" id="KW-0863">Zinc-finger</keyword>